<proteinExistence type="predicted"/>
<keyword evidence="1" id="KW-0479">Metal-binding</keyword>
<dbReference type="EMBL" id="JAJNOR010000006">
    <property type="protein sequence ID" value="MCD2493053.1"/>
    <property type="molecule type" value="Genomic_DNA"/>
</dbReference>
<dbReference type="InterPro" id="IPR050248">
    <property type="entry name" value="Polysacc_deacetylase_ArnD"/>
</dbReference>
<dbReference type="InterPro" id="IPR011330">
    <property type="entry name" value="Glyco_hydro/deAcase_b/a-brl"/>
</dbReference>
<feature type="domain" description="NodB homology" evidence="3">
    <location>
        <begin position="55"/>
        <end position="229"/>
    </location>
</feature>
<reference evidence="4 5" key="1">
    <citation type="submission" date="2021-11" db="EMBL/GenBank/DDBJ databases">
        <title>Lacrimispora sp. nov. NSJ-141 isolated from human feces.</title>
        <authorList>
            <person name="Abdugheni R."/>
        </authorList>
    </citation>
    <scope>NUCLEOTIDE SEQUENCE [LARGE SCALE GENOMIC DNA]</scope>
    <source>
        <strain evidence="4 5">NSJ-141</strain>
    </source>
</reference>
<evidence type="ECO:0000256" key="1">
    <source>
        <dbReference type="ARBA" id="ARBA00022723"/>
    </source>
</evidence>
<name>A0AAP2RKG0_9FIRM</name>
<dbReference type="PANTHER" id="PTHR10587:SF133">
    <property type="entry name" value="CHITIN DEACETYLASE 1-RELATED"/>
    <property type="match status" value="1"/>
</dbReference>
<protein>
    <submittedName>
        <fullName evidence="4">Polysaccharide deacetylase family protein</fullName>
    </submittedName>
</protein>
<organism evidence="4 5">
    <name type="scientific">Lientehia hominis</name>
    <dbReference type="NCBI Taxonomy" id="2897778"/>
    <lineage>
        <taxon>Bacteria</taxon>
        <taxon>Bacillati</taxon>
        <taxon>Bacillota</taxon>
        <taxon>Clostridia</taxon>
        <taxon>Lachnospirales</taxon>
        <taxon>Lachnospiraceae</taxon>
        <taxon>Lientehia</taxon>
    </lineage>
</organism>
<evidence type="ECO:0000256" key="2">
    <source>
        <dbReference type="ARBA" id="ARBA00022801"/>
    </source>
</evidence>
<dbReference type="AlphaFoldDB" id="A0AAP2RKG0"/>
<dbReference type="Proteomes" id="UP001299265">
    <property type="component" value="Unassembled WGS sequence"/>
</dbReference>
<dbReference type="Pfam" id="PF01522">
    <property type="entry name" value="Polysacc_deac_1"/>
    <property type="match status" value="1"/>
</dbReference>
<evidence type="ECO:0000259" key="3">
    <source>
        <dbReference type="PROSITE" id="PS51677"/>
    </source>
</evidence>
<dbReference type="GO" id="GO:0016810">
    <property type="term" value="F:hydrolase activity, acting on carbon-nitrogen (but not peptide) bonds"/>
    <property type="evidence" value="ECO:0007669"/>
    <property type="project" value="InterPro"/>
</dbReference>
<keyword evidence="2" id="KW-0378">Hydrolase</keyword>
<dbReference type="GO" id="GO:0005975">
    <property type="term" value="P:carbohydrate metabolic process"/>
    <property type="evidence" value="ECO:0007669"/>
    <property type="project" value="InterPro"/>
</dbReference>
<dbReference type="InterPro" id="IPR002509">
    <property type="entry name" value="NODB_dom"/>
</dbReference>
<dbReference type="RefSeq" id="WP_231062923.1">
    <property type="nucleotide sequence ID" value="NZ_JAJNOR010000006.1"/>
</dbReference>
<gene>
    <name evidence="4" type="ORF">LQE92_10535</name>
</gene>
<comment type="caution">
    <text evidence="4">The sequence shown here is derived from an EMBL/GenBank/DDBJ whole genome shotgun (WGS) entry which is preliminary data.</text>
</comment>
<accession>A0AAP2RKG0</accession>
<dbReference type="GO" id="GO:0016020">
    <property type="term" value="C:membrane"/>
    <property type="evidence" value="ECO:0007669"/>
    <property type="project" value="TreeGrafter"/>
</dbReference>
<evidence type="ECO:0000313" key="5">
    <source>
        <dbReference type="Proteomes" id="UP001299265"/>
    </source>
</evidence>
<dbReference type="PANTHER" id="PTHR10587">
    <property type="entry name" value="GLYCOSYL TRANSFERASE-RELATED"/>
    <property type="match status" value="1"/>
</dbReference>
<dbReference type="GO" id="GO:0046872">
    <property type="term" value="F:metal ion binding"/>
    <property type="evidence" value="ECO:0007669"/>
    <property type="project" value="UniProtKB-KW"/>
</dbReference>
<dbReference type="CDD" id="cd10954">
    <property type="entry name" value="CE4_CtAXE_like"/>
    <property type="match status" value="1"/>
</dbReference>
<keyword evidence="5" id="KW-1185">Reference proteome</keyword>
<dbReference type="SUPFAM" id="SSF88713">
    <property type="entry name" value="Glycoside hydrolase/deacetylase"/>
    <property type="match status" value="1"/>
</dbReference>
<dbReference type="PROSITE" id="PS51677">
    <property type="entry name" value="NODB"/>
    <property type="match status" value="1"/>
</dbReference>
<evidence type="ECO:0000313" key="4">
    <source>
        <dbReference type="EMBL" id="MCD2493053.1"/>
    </source>
</evidence>
<dbReference type="Gene3D" id="3.20.20.370">
    <property type="entry name" value="Glycoside hydrolase/deacetylase"/>
    <property type="match status" value="1"/>
</dbReference>
<sequence length="237" mass="26299">MGKRGVTVLLTVLLAVCLLGMEKIKSQEAGTEPEQEENINVGAETAESTAEDEPRLVALTFDDGPHAVYTKKLLDGLKEREVKATFFLIGKSIEGKEDVVKQMAGDGHLIGSHTYNHVQLTKLPVKKACEEITMTNDAIYNVTGKIPEYIRPPFGSWDKKLECAVNMTSVLWNVDPRDWKVQDTDTVVKHVLNHVESGSIILLHDVYDTSVEAAFQIVDALKEQGYTFVTVDELILD</sequence>